<accession>A0A5J4TS62</accession>
<dbReference type="GO" id="GO:0120170">
    <property type="term" value="F:intraciliary transport particle B binding"/>
    <property type="evidence" value="ECO:0007669"/>
    <property type="project" value="TreeGrafter"/>
</dbReference>
<dbReference type="GO" id="GO:0030992">
    <property type="term" value="C:intraciliary transport particle B"/>
    <property type="evidence" value="ECO:0007669"/>
    <property type="project" value="TreeGrafter"/>
</dbReference>
<keyword evidence="2" id="KW-0802">TPR repeat</keyword>
<evidence type="ECO:0000256" key="1">
    <source>
        <dbReference type="ARBA" id="ARBA00022737"/>
    </source>
</evidence>
<dbReference type="InterPro" id="IPR039941">
    <property type="entry name" value="TT30"/>
</dbReference>
<dbReference type="SUPFAM" id="SSF48452">
    <property type="entry name" value="TPR-like"/>
    <property type="match status" value="1"/>
</dbReference>
<dbReference type="Proteomes" id="UP000324800">
    <property type="component" value="Unassembled WGS sequence"/>
</dbReference>
<dbReference type="InterPro" id="IPR011990">
    <property type="entry name" value="TPR-like_helical_dom_sf"/>
</dbReference>
<dbReference type="GO" id="GO:0042073">
    <property type="term" value="P:intraciliary transport"/>
    <property type="evidence" value="ECO:0007669"/>
    <property type="project" value="TreeGrafter"/>
</dbReference>
<evidence type="ECO:0000256" key="2">
    <source>
        <dbReference type="ARBA" id="ARBA00022803"/>
    </source>
</evidence>
<dbReference type="PANTHER" id="PTHR20931">
    <property type="entry name" value="TETRATRICOPEPTIDE REPEAT PROTEIN 30"/>
    <property type="match status" value="1"/>
</dbReference>
<name>A0A5J4TS62_9EUKA</name>
<feature type="non-terminal residue" evidence="3">
    <location>
        <position position="206"/>
    </location>
</feature>
<comment type="caution">
    <text evidence="3">The sequence shown here is derived from an EMBL/GenBank/DDBJ whole genome shotgun (WGS) entry which is preliminary data.</text>
</comment>
<dbReference type="AlphaFoldDB" id="A0A5J4TS62"/>
<reference evidence="3 4" key="1">
    <citation type="submission" date="2019-03" db="EMBL/GenBank/DDBJ databases">
        <title>Single cell metagenomics reveals metabolic interactions within the superorganism composed of flagellate Streblomastix strix and complex community of Bacteroidetes bacteria on its surface.</title>
        <authorList>
            <person name="Treitli S.C."/>
            <person name="Kolisko M."/>
            <person name="Husnik F."/>
            <person name="Keeling P."/>
            <person name="Hampl V."/>
        </authorList>
    </citation>
    <scope>NUCLEOTIDE SEQUENCE [LARGE SCALE GENOMIC DNA]</scope>
    <source>
        <strain evidence="3">ST1C</strain>
    </source>
</reference>
<dbReference type="Gene3D" id="1.25.40.10">
    <property type="entry name" value="Tetratricopeptide repeat domain"/>
    <property type="match status" value="1"/>
</dbReference>
<dbReference type="GO" id="GO:0005879">
    <property type="term" value="C:axonemal microtubule"/>
    <property type="evidence" value="ECO:0007669"/>
    <property type="project" value="TreeGrafter"/>
</dbReference>
<organism evidence="3 4">
    <name type="scientific">Streblomastix strix</name>
    <dbReference type="NCBI Taxonomy" id="222440"/>
    <lineage>
        <taxon>Eukaryota</taxon>
        <taxon>Metamonada</taxon>
        <taxon>Preaxostyla</taxon>
        <taxon>Oxymonadida</taxon>
        <taxon>Streblomastigidae</taxon>
        <taxon>Streblomastix</taxon>
    </lineage>
</organism>
<gene>
    <name evidence="3" type="ORF">EZS28_043406</name>
</gene>
<proteinExistence type="predicted"/>
<protein>
    <submittedName>
        <fullName evidence="3">Putative tetratricopeptide repeat protein 30A</fullName>
    </submittedName>
</protein>
<evidence type="ECO:0000313" key="3">
    <source>
        <dbReference type="EMBL" id="KAA6361067.1"/>
    </source>
</evidence>
<keyword evidence="1" id="KW-0677">Repeat</keyword>
<sequence>MGTGQGQIGSSWGQYGNQSEVDPWLAKFIRAQSTSLASQEEGYSLFFDLAQKQLDEVKKCNREVQELRGAQSQDQATVILQKQSDSLQRYTGTILATARIFWDQKMYKQTAKVLQQCRDICGDEIAWQLNLAHTLFVQENYALAKEMYKKIIERQQLNSILDVTPVVLANLCVCHVMLEENEVGEEIIVRVDKEEERQLMQNPDQQ</sequence>
<dbReference type="PANTHER" id="PTHR20931:SF0">
    <property type="entry name" value="TETRATRICOPEPTIDE REPEAT PROTEIN 30"/>
    <property type="match status" value="1"/>
</dbReference>
<dbReference type="EMBL" id="SNRW01026067">
    <property type="protein sequence ID" value="KAA6361067.1"/>
    <property type="molecule type" value="Genomic_DNA"/>
</dbReference>
<evidence type="ECO:0000313" key="4">
    <source>
        <dbReference type="Proteomes" id="UP000324800"/>
    </source>
</evidence>
<dbReference type="OrthoDB" id="10249577at2759"/>